<organism evidence="5 6">
    <name type="scientific">Sphingomonas rustica</name>
    <dbReference type="NCBI Taxonomy" id="3103142"/>
    <lineage>
        <taxon>Bacteria</taxon>
        <taxon>Pseudomonadati</taxon>
        <taxon>Pseudomonadota</taxon>
        <taxon>Alphaproteobacteria</taxon>
        <taxon>Sphingomonadales</taxon>
        <taxon>Sphingomonadaceae</taxon>
        <taxon>Sphingomonas</taxon>
    </lineage>
</organism>
<dbReference type="Pfam" id="PF00717">
    <property type="entry name" value="Peptidase_S24"/>
    <property type="match status" value="1"/>
</dbReference>
<name>A0ABV0BB64_9SPHN</name>
<proteinExistence type="predicted"/>
<evidence type="ECO:0000256" key="3">
    <source>
        <dbReference type="ARBA" id="ARBA00023163"/>
    </source>
</evidence>
<evidence type="ECO:0000256" key="1">
    <source>
        <dbReference type="ARBA" id="ARBA00023015"/>
    </source>
</evidence>
<keyword evidence="6" id="KW-1185">Reference proteome</keyword>
<evidence type="ECO:0000259" key="4">
    <source>
        <dbReference type="Pfam" id="PF00717"/>
    </source>
</evidence>
<dbReference type="RefSeq" id="WP_346247840.1">
    <property type="nucleotide sequence ID" value="NZ_JBDIZK010000010.1"/>
</dbReference>
<dbReference type="InterPro" id="IPR036286">
    <property type="entry name" value="LexA/Signal_pep-like_sf"/>
</dbReference>
<dbReference type="Proteomes" id="UP001427805">
    <property type="component" value="Unassembled WGS sequence"/>
</dbReference>
<dbReference type="SUPFAM" id="SSF51306">
    <property type="entry name" value="LexA/Signal peptidase"/>
    <property type="match status" value="1"/>
</dbReference>
<keyword evidence="2" id="KW-0238">DNA-binding</keyword>
<dbReference type="CDD" id="cd06529">
    <property type="entry name" value="S24_LexA-like"/>
    <property type="match status" value="1"/>
</dbReference>
<keyword evidence="1" id="KW-0805">Transcription regulation</keyword>
<dbReference type="EMBL" id="JBDIZK010000010">
    <property type="protein sequence ID" value="MEN3748803.1"/>
    <property type="molecule type" value="Genomic_DNA"/>
</dbReference>
<keyword evidence="3" id="KW-0804">Transcription</keyword>
<dbReference type="PANTHER" id="PTHR40661">
    <property type="match status" value="1"/>
</dbReference>
<dbReference type="InterPro" id="IPR039418">
    <property type="entry name" value="LexA-like"/>
</dbReference>
<accession>A0ABV0BB64</accession>
<feature type="domain" description="Peptidase S24/S26A/S26B/S26C" evidence="4">
    <location>
        <begin position="84"/>
        <end position="200"/>
    </location>
</feature>
<reference evidence="5 6" key="1">
    <citation type="submission" date="2024-05" db="EMBL/GenBank/DDBJ databases">
        <title>Sphingomonas sp. HF-S3 16S ribosomal RNA gene Genome sequencing and assembly.</title>
        <authorList>
            <person name="Lee H."/>
        </authorList>
    </citation>
    <scope>NUCLEOTIDE SEQUENCE [LARGE SCALE GENOMIC DNA]</scope>
    <source>
        <strain evidence="5 6">HF-S3</strain>
    </source>
</reference>
<evidence type="ECO:0000313" key="5">
    <source>
        <dbReference type="EMBL" id="MEN3748803.1"/>
    </source>
</evidence>
<gene>
    <name evidence="5" type="ORF">TPR58_16635</name>
</gene>
<dbReference type="Gene3D" id="2.10.109.10">
    <property type="entry name" value="Umud Fragment, subunit A"/>
    <property type="match status" value="1"/>
</dbReference>
<comment type="caution">
    <text evidence="5">The sequence shown here is derived from an EMBL/GenBank/DDBJ whole genome shotgun (WGS) entry which is preliminary data.</text>
</comment>
<protein>
    <submittedName>
        <fullName evidence="5">S24 family peptidase</fullName>
    </submittedName>
</protein>
<dbReference type="PANTHER" id="PTHR40661:SF3">
    <property type="entry name" value="FELS-1 PROPHAGE TRANSCRIPTIONAL REGULATOR"/>
    <property type="match status" value="1"/>
</dbReference>
<evidence type="ECO:0000313" key="6">
    <source>
        <dbReference type="Proteomes" id="UP001427805"/>
    </source>
</evidence>
<evidence type="ECO:0000256" key="2">
    <source>
        <dbReference type="ARBA" id="ARBA00023125"/>
    </source>
</evidence>
<dbReference type="InterPro" id="IPR015927">
    <property type="entry name" value="Peptidase_S24_S26A/B/C"/>
</dbReference>
<sequence length="207" mass="22766">MDPVEQRAALSAAIERSEHSCALLSRVIGRNPAYLQQYLSRGSPRELSVGDRARIARFLGVPEARFGVVPDRQIIEVTRMDLGASAGPGRLAEEDRRGQAGLVDPLLLRKLGVRADAASLIRVRGDSMEGTLFEGDEILVDSDRRVPSGRHSLFVIRYDGALMVKRLLPLGSEIEVISDNPDYRSWTAPVGEIDVVGRVVWLGRNLI</sequence>